<name>M7SWU0_EUTLA</name>
<evidence type="ECO:0000256" key="1">
    <source>
        <dbReference type="SAM" id="MobiDB-lite"/>
    </source>
</evidence>
<sequence length="276" mass="30827">MATMFMLPAHATNFEPIHTGSEDEYRQTMIIAYAWKTYRYVITPQEAHEIIHGDLWEDVDDFVAYMWGADFGEVIPNTTNVKSPSTMRVYTSEELDLMDAGLFVGEDRSRRPSLARLGPSDETNGGEAGSDGDDEDETSLESNLSTTMTEQVPFEDFEYEELGWLPAYTPEMPPSYTSCVSSDPPEYSLEIAVEAVGEDEVVPHVEIALIGVGSVPSDEVKEAITSDAKTACASDEKRTGIFSFIGTHINRKIRKTKRKVTHVLRMESSNGIFRWS</sequence>
<accession>M7SWU0</accession>
<dbReference type="Proteomes" id="UP000012174">
    <property type="component" value="Unassembled WGS sequence"/>
</dbReference>
<feature type="region of interest" description="Disordered" evidence="1">
    <location>
        <begin position="109"/>
        <end position="152"/>
    </location>
</feature>
<organism evidence="2 3">
    <name type="scientific">Eutypa lata (strain UCR-EL1)</name>
    <name type="common">Grapevine dieback disease fungus</name>
    <name type="synonym">Eutypa armeniacae</name>
    <dbReference type="NCBI Taxonomy" id="1287681"/>
    <lineage>
        <taxon>Eukaryota</taxon>
        <taxon>Fungi</taxon>
        <taxon>Dikarya</taxon>
        <taxon>Ascomycota</taxon>
        <taxon>Pezizomycotina</taxon>
        <taxon>Sordariomycetes</taxon>
        <taxon>Xylariomycetidae</taxon>
        <taxon>Xylariales</taxon>
        <taxon>Diatrypaceae</taxon>
        <taxon>Eutypa</taxon>
    </lineage>
</organism>
<dbReference type="AlphaFoldDB" id="M7SWU0"/>
<proteinExistence type="predicted"/>
<gene>
    <name evidence="2" type="ORF">UCREL1_11046</name>
</gene>
<dbReference type="HOGENOM" id="CLU_1008420_0_0_1"/>
<dbReference type="OrthoDB" id="4753462at2759"/>
<dbReference type="KEGG" id="ela:UCREL1_11046"/>
<evidence type="ECO:0000313" key="2">
    <source>
        <dbReference type="EMBL" id="EMR62026.1"/>
    </source>
</evidence>
<protein>
    <submittedName>
        <fullName evidence="2">Uncharacterized protein</fullName>
    </submittedName>
</protein>
<feature type="compositionally biased region" description="Acidic residues" evidence="1">
    <location>
        <begin position="130"/>
        <end position="139"/>
    </location>
</feature>
<keyword evidence="3" id="KW-1185">Reference proteome</keyword>
<dbReference type="EMBL" id="KB707510">
    <property type="protein sequence ID" value="EMR62026.1"/>
    <property type="molecule type" value="Genomic_DNA"/>
</dbReference>
<reference evidence="3" key="1">
    <citation type="journal article" date="2013" name="Genome Announc.">
        <title>Draft genome sequence of the grapevine dieback fungus Eutypa lata UCR-EL1.</title>
        <authorList>
            <person name="Blanco-Ulate B."/>
            <person name="Rolshausen P.E."/>
            <person name="Cantu D."/>
        </authorList>
    </citation>
    <scope>NUCLEOTIDE SEQUENCE [LARGE SCALE GENOMIC DNA]</scope>
    <source>
        <strain evidence="3">UCR-EL1</strain>
    </source>
</reference>
<evidence type="ECO:0000313" key="3">
    <source>
        <dbReference type="Proteomes" id="UP000012174"/>
    </source>
</evidence>